<accession>A0A2A2H794</accession>
<protein>
    <submittedName>
        <fullName evidence="1">Uncharacterized protein</fullName>
    </submittedName>
</protein>
<reference evidence="1 2" key="1">
    <citation type="journal article" date="2017" name="BMC Genomics">
        <title>Genomic analysis of methanogenic archaea reveals a shift towards energy conservation.</title>
        <authorList>
            <person name="Gilmore S.P."/>
            <person name="Henske J.K."/>
            <person name="Sexton J.A."/>
            <person name="Solomon K.V."/>
            <person name="Seppala S."/>
            <person name="Yoo J.I."/>
            <person name="Huyett L.M."/>
            <person name="Pressman A."/>
            <person name="Cogan J.Z."/>
            <person name="Kivenson V."/>
            <person name="Peng X."/>
            <person name="Tan Y."/>
            <person name="Valentine D.L."/>
            <person name="O'Malley M.A."/>
        </authorList>
    </citation>
    <scope>NUCLEOTIDE SEQUENCE [LARGE SCALE GENOMIC DNA]</scope>
    <source>
        <strain evidence="1 2">M.o.H.</strain>
    </source>
</reference>
<dbReference type="Proteomes" id="UP000217784">
    <property type="component" value="Unassembled WGS sequence"/>
</dbReference>
<dbReference type="EMBL" id="LMVM01000009">
    <property type="protein sequence ID" value="PAV05282.1"/>
    <property type="molecule type" value="Genomic_DNA"/>
</dbReference>
<keyword evidence="2" id="KW-1185">Reference proteome</keyword>
<sequence>MLPVLNTNWKLKFKRGGKMEDEYALPELLDTFINLLRSKEVEDGKEEELFINRLFTLKRKVSNEIRYLKDGDPTLGVGKVLLENITNEIKKEIYYNTIAFAEYKEAGEDLVLVKGNENAVKILMQQADMLGVKWKNIDFNDRMMDSRN</sequence>
<organism evidence="1 2">
    <name type="scientific">Methanobacterium bryantii</name>
    <dbReference type="NCBI Taxonomy" id="2161"/>
    <lineage>
        <taxon>Archaea</taxon>
        <taxon>Methanobacteriati</taxon>
        <taxon>Methanobacteriota</taxon>
        <taxon>Methanomada group</taxon>
        <taxon>Methanobacteria</taxon>
        <taxon>Methanobacteriales</taxon>
        <taxon>Methanobacteriaceae</taxon>
        <taxon>Methanobacterium</taxon>
    </lineage>
</organism>
<name>A0A2A2H794_METBR</name>
<evidence type="ECO:0000313" key="2">
    <source>
        <dbReference type="Proteomes" id="UP000217784"/>
    </source>
</evidence>
<comment type="caution">
    <text evidence="1">The sequence shown here is derived from an EMBL/GenBank/DDBJ whole genome shotgun (WGS) entry which is preliminary data.</text>
</comment>
<proteinExistence type="predicted"/>
<dbReference type="AlphaFoldDB" id="A0A2A2H794"/>
<evidence type="ECO:0000313" key="1">
    <source>
        <dbReference type="EMBL" id="PAV05282.1"/>
    </source>
</evidence>
<gene>
    <name evidence="1" type="ORF">ASJ80_09550</name>
</gene>